<sequence>MAVGTVCFCCLWLSGV</sequence>
<accession>A0A9X9Q5W8</accession>
<gene>
    <name evidence="1" type="ORF">BN2614_LOCUS1</name>
</gene>
<dbReference type="EMBL" id="CYRY02039836">
    <property type="protein sequence ID" value="VCX30964.1"/>
    <property type="molecule type" value="Genomic_DNA"/>
</dbReference>
<evidence type="ECO:0000313" key="1">
    <source>
        <dbReference type="EMBL" id="VCX30964.1"/>
    </source>
</evidence>
<protein>
    <submittedName>
        <fullName evidence="1">Uncharacterized protein</fullName>
    </submittedName>
</protein>
<reference evidence="1 2" key="1">
    <citation type="submission" date="2018-10" db="EMBL/GenBank/DDBJ databases">
        <authorList>
            <person name="Ekblom R."/>
            <person name="Jareborg N."/>
        </authorList>
    </citation>
    <scope>NUCLEOTIDE SEQUENCE [LARGE SCALE GENOMIC DNA]</scope>
    <source>
        <tissue evidence="1">Muscle</tissue>
    </source>
</reference>
<keyword evidence="2" id="KW-1185">Reference proteome</keyword>
<evidence type="ECO:0000313" key="2">
    <source>
        <dbReference type="Proteomes" id="UP000269945"/>
    </source>
</evidence>
<dbReference type="Proteomes" id="UP000269945">
    <property type="component" value="Unassembled WGS sequence"/>
</dbReference>
<dbReference type="AlphaFoldDB" id="A0A9X9Q5W8"/>
<comment type="caution">
    <text evidence="1">The sequence shown here is derived from an EMBL/GenBank/DDBJ whole genome shotgun (WGS) entry which is preliminary data.</text>
</comment>
<organism evidence="1 2">
    <name type="scientific">Gulo gulo</name>
    <name type="common">Wolverine</name>
    <name type="synonym">Gluton</name>
    <dbReference type="NCBI Taxonomy" id="48420"/>
    <lineage>
        <taxon>Eukaryota</taxon>
        <taxon>Metazoa</taxon>
        <taxon>Chordata</taxon>
        <taxon>Craniata</taxon>
        <taxon>Vertebrata</taxon>
        <taxon>Euteleostomi</taxon>
        <taxon>Mammalia</taxon>
        <taxon>Eutheria</taxon>
        <taxon>Laurasiatheria</taxon>
        <taxon>Carnivora</taxon>
        <taxon>Caniformia</taxon>
        <taxon>Musteloidea</taxon>
        <taxon>Mustelidae</taxon>
        <taxon>Guloninae</taxon>
        <taxon>Gulo</taxon>
    </lineage>
</organism>
<proteinExistence type="predicted"/>
<name>A0A9X9Q5W8_GULGU</name>